<dbReference type="GO" id="GO:0009570">
    <property type="term" value="C:chloroplast stroma"/>
    <property type="evidence" value="ECO:0007669"/>
    <property type="project" value="EnsemblPlants"/>
</dbReference>
<evidence type="ECO:0000256" key="1">
    <source>
        <dbReference type="ARBA" id="ARBA00007626"/>
    </source>
</evidence>
<evidence type="ECO:0000313" key="5">
    <source>
        <dbReference type="Proteomes" id="UP000091857"/>
    </source>
</evidence>
<dbReference type="GO" id="GO:0003729">
    <property type="term" value="F:mRNA binding"/>
    <property type="evidence" value="ECO:0007669"/>
    <property type="project" value="EnsemblPlants"/>
</dbReference>
<dbReference type="EMBL" id="CM004400">
    <property type="protein sequence ID" value="OAY31448.1"/>
    <property type="molecule type" value="Genomic_DNA"/>
</dbReference>
<dbReference type="PANTHER" id="PTHR47447">
    <property type="entry name" value="OS03G0856100 PROTEIN"/>
    <property type="match status" value="1"/>
</dbReference>
<accession>A0A2C9ULY6</accession>
<comment type="similarity">
    <text evidence="1">Belongs to the PPR family. P subfamily.</text>
</comment>
<gene>
    <name evidence="4" type="ORF">MANES_14G112800v8</name>
</gene>
<dbReference type="PROSITE" id="PS51375">
    <property type="entry name" value="PPR"/>
    <property type="match status" value="10"/>
</dbReference>
<dbReference type="GO" id="GO:0006357">
    <property type="term" value="P:regulation of transcription by RNA polymerase II"/>
    <property type="evidence" value="ECO:0000318"/>
    <property type="project" value="GO_Central"/>
</dbReference>
<feature type="repeat" description="PPR" evidence="3">
    <location>
        <begin position="673"/>
        <end position="707"/>
    </location>
</feature>
<dbReference type="GO" id="GO:0005675">
    <property type="term" value="C:transcription factor TFIIH holo complex"/>
    <property type="evidence" value="ECO:0000318"/>
    <property type="project" value="GO_Central"/>
</dbReference>
<dbReference type="InterPro" id="IPR002885">
    <property type="entry name" value="PPR_rpt"/>
</dbReference>
<dbReference type="OrthoDB" id="185373at2759"/>
<evidence type="ECO:0000313" key="4">
    <source>
        <dbReference type="EMBL" id="OAY31448.1"/>
    </source>
</evidence>
<protein>
    <recommendedName>
        <fullName evidence="6">Pentacotripeptide-repeat region of PRORP domain-containing protein</fullName>
    </recommendedName>
</protein>
<reference evidence="5" key="1">
    <citation type="journal article" date="2016" name="Nat. Biotechnol.">
        <title>Sequencing wild and cultivated cassava and related species reveals extensive interspecific hybridization and genetic diversity.</title>
        <authorList>
            <person name="Bredeson J.V."/>
            <person name="Lyons J.B."/>
            <person name="Prochnik S.E."/>
            <person name="Wu G.A."/>
            <person name="Ha C.M."/>
            <person name="Edsinger-Gonzales E."/>
            <person name="Grimwood J."/>
            <person name="Schmutz J."/>
            <person name="Rabbi I.Y."/>
            <person name="Egesi C."/>
            <person name="Nauluvula P."/>
            <person name="Lebot V."/>
            <person name="Ndunguru J."/>
            <person name="Mkamilo G."/>
            <person name="Bart R.S."/>
            <person name="Setter T.L."/>
            <person name="Gleadow R.M."/>
            <person name="Kulakow P."/>
            <person name="Ferguson M.E."/>
            <person name="Rounsley S."/>
            <person name="Rokhsar D.S."/>
        </authorList>
    </citation>
    <scope>NUCLEOTIDE SEQUENCE [LARGE SCALE GENOMIC DNA]</scope>
    <source>
        <strain evidence="5">cv. AM560-2</strain>
    </source>
</reference>
<evidence type="ECO:0000256" key="2">
    <source>
        <dbReference type="ARBA" id="ARBA00022737"/>
    </source>
</evidence>
<dbReference type="InterPro" id="IPR011990">
    <property type="entry name" value="TPR-like_helical_dom_sf"/>
</dbReference>
<keyword evidence="5" id="KW-1185">Reference proteome</keyword>
<dbReference type="FunFam" id="1.25.40.10:FF:003613">
    <property type="entry name" value="Pentatricopeptide repeat-containing protein At3g23020"/>
    <property type="match status" value="1"/>
</dbReference>
<feature type="repeat" description="PPR" evidence="3">
    <location>
        <begin position="847"/>
        <end position="881"/>
    </location>
</feature>
<dbReference type="Proteomes" id="UP000091857">
    <property type="component" value="Chromosome 14"/>
</dbReference>
<dbReference type="GO" id="GO:0003677">
    <property type="term" value="F:DNA binding"/>
    <property type="evidence" value="ECO:0007669"/>
    <property type="project" value="EnsemblPlants"/>
</dbReference>
<keyword evidence="2" id="KW-0677">Repeat</keyword>
<comment type="caution">
    <text evidence="4">The sequence shown here is derived from an EMBL/GenBank/DDBJ whole genome shotgun (WGS) entry which is preliminary data.</text>
</comment>
<dbReference type="Gramene" id="Manes.14G112800.1.v8.1">
    <property type="protein sequence ID" value="Manes.14G112800.1.v8.1.CDS.1"/>
    <property type="gene ID" value="Manes.14G112800.v8.1"/>
</dbReference>
<dbReference type="AlphaFoldDB" id="A0A2C9ULY6"/>
<dbReference type="GO" id="GO:0006281">
    <property type="term" value="P:DNA repair"/>
    <property type="evidence" value="ECO:0000318"/>
    <property type="project" value="GO_Central"/>
</dbReference>
<feature type="repeat" description="PPR" evidence="3">
    <location>
        <begin position="777"/>
        <end position="811"/>
    </location>
</feature>
<feature type="repeat" description="PPR" evidence="3">
    <location>
        <begin position="708"/>
        <end position="742"/>
    </location>
</feature>
<evidence type="ECO:0008006" key="6">
    <source>
        <dbReference type="Google" id="ProtNLM"/>
    </source>
</evidence>
<feature type="repeat" description="PPR" evidence="3">
    <location>
        <begin position="323"/>
        <end position="357"/>
    </location>
</feature>
<feature type="repeat" description="PPR" evidence="3">
    <location>
        <begin position="358"/>
        <end position="392"/>
    </location>
</feature>
<dbReference type="NCBIfam" id="TIGR00756">
    <property type="entry name" value="PPR"/>
    <property type="match status" value="10"/>
</dbReference>
<proteinExistence type="inferred from homology"/>
<sequence length="914" mass="104874">MASLRLSISLNANKSNFSKNPLQFPTHVSLFSISSCIPSSKPCIITILSRFNPVKVSRVETELSESEPVLSTSRDLVQESLNQDLIERNQDLKRKIRKNYRGAKKGRKSQVGFKFNYKRHGSQQREDFFVHDTDLDVDYSVINSNLSLEQCNYILKQLEGCSSESKTLRFFEWMKSNGKLEKNVNAYNVILRVLARREDWDCAERMIRELSDSFGSALDFRIFNTLIYICSKRGHMKLGGKWFLMMLELGVQPNVATFGMLMGLYQKGWNVEEAEFVFSQMRSFRIICQSAYSAMITIYTRLRLYDKAEEVIGIMRKDNVALNLENWLVLLNAYCQQGKLEEAEELLIAMQESGFSPNIVAYNTLITGYGKLSKMDAAQHLFLEIKNVGLGPDETTYRSMIEGWGRTGNYKEAKWYYSELKRLGFSPNSSNLYTLINLQAKHDDEEGAVRTIQDMLKMGCQYSSILGTLLKSYERAGKIDKVPLLLKGSFYQHVLVNQTSCSILVMAYVKHCLVHDALEVLQDKEWNDPAFEDNLYHLLICSCKELGHLENAVKIYSQMPKSNGKPNLHILCTMIDVYSSLGLFTEGEKLYLQLKSSGIALDMIAFSIVVRMYVKAGLLKDACTVLETIEKQKDIIPDIYLFRDMLRIYQRCGMMSKLNDLYYKILRSGVVWDQELYSCIINCCARALPVYEISRLFNEMLRCGFSPNTITFNVMLDVYGKAKNFRKVKELFWMARKRGLVDVISYNTVIAAYGHNRDFKNMASAIQKMQFDGFSVSLEAYNCMLDAYGKEGQMESFRYVLQRMKQSKCTSDQHTYNIMINIYGKQGWIDEVAGVLTELKECGPGPDLCSYNTLIKAYGIAGMIEDAINLVKEMRQNGIEPDKITYTTLITALQKNDKYLEAVKWSLWMKQLVL</sequence>
<feature type="repeat" description="PPR" evidence="3">
    <location>
        <begin position="219"/>
        <end position="253"/>
    </location>
</feature>
<dbReference type="SUPFAM" id="SSF81901">
    <property type="entry name" value="HCP-like"/>
    <property type="match status" value="1"/>
</dbReference>
<organism evidence="4 5">
    <name type="scientific">Manihot esculenta</name>
    <name type="common">Cassava</name>
    <name type="synonym">Jatropha manihot</name>
    <dbReference type="NCBI Taxonomy" id="3983"/>
    <lineage>
        <taxon>Eukaryota</taxon>
        <taxon>Viridiplantae</taxon>
        <taxon>Streptophyta</taxon>
        <taxon>Embryophyta</taxon>
        <taxon>Tracheophyta</taxon>
        <taxon>Spermatophyta</taxon>
        <taxon>Magnoliopsida</taxon>
        <taxon>eudicotyledons</taxon>
        <taxon>Gunneridae</taxon>
        <taxon>Pentapetalae</taxon>
        <taxon>rosids</taxon>
        <taxon>fabids</taxon>
        <taxon>Malpighiales</taxon>
        <taxon>Euphorbiaceae</taxon>
        <taxon>Crotonoideae</taxon>
        <taxon>Manihoteae</taxon>
        <taxon>Manihot</taxon>
    </lineage>
</organism>
<dbReference type="Gene3D" id="1.25.40.10">
    <property type="entry name" value="Tetratricopeptide repeat domain"/>
    <property type="match status" value="7"/>
</dbReference>
<dbReference type="Pfam" id="PF01535">
    <property type="entry name" value="PPR"/>
    <property type="match status" value="7"/>
</dbReference>
<feature type="repeat" description="PPR" evidence="3">
    <location>
        <begin position="532"/>
        <end position="566"/>
    </location>
</feature>
<dbReference type="Pfam" id="PF13041">
    <property type="entry name" value="PPR_2"/>
    <property type="match status" value="4"/>
</dbReference>
<feature type="repeat" description="PPR" evidence="3">
    <location>
        <begin position="812"/>
        <end position="846"/>
    </location>
</feature>
<name>A0A2C9ULY6_MANES</name>
<feature type="repeat" description="PPR" evidence="3">
    <location>
        <begin position="393"/>
        <end position="427"/>
    </location>
</feature>
<dbReference type="STRING" id="3983.A0A2C9ULY6"/>
<evidence type="ECO:0000256" key="3">
    <source>
        <dbReference type="PROSITE-ProRule" id="PRU00708"/>
    </source>
</evidence>
<dbReference type="PANTHER" id="PTHR47447:SF12">
    <property type="entry name" value="PENTATRICOPEPTIDE REPEAT-CONTAINING PROTEIN ATP4 HOMOLOG, CHLOROPLASTIC"/>
    <property type="match status" value="1"/>
</dbReference>